<protein>
    <submittedName>
        <fullName evidence="1">Uncharacterized protein</fullName>
    </submittedName>
</protein>
<evidence type="ECO:0000313" key="2">
    <source>
        <dbReference type="Proteomes" id="UP000010467"/>
    </source>
</evidence>
<proteinExistence type="predicted"/>
<gene>
    <name evidence="1" type="ordered locus">Deipe_1858</name>
</gene>
<organism evidence="1 2">
    <name type="scientific">Deinococcus peraridilitoris (strain DSM 19664 / LMG 22246 / CIP 109416 / KR-200)</name>
    <dbReference type="NCBI Taxonomy" id="937777"/>
    <lineage>
        <taxon>Bacteria</taxon>
        <taxon>Thermotogati</taxon>
        <taxon>Deinococcota</taxon>
        <taxon>Deinococci</taxon>
        <taxon>Deinococcales</taxon>
        <taxon>Deinococcaceae</taxon>
        <taxon>Deinococcus</taxon>
    </lineage>
</organism>
<dbReference type="HOGENOM" id="CLU_3396130_0_0_0"/>
<dbReference type="Proteomes" id="UP000010467">
    <property type="component" value="Chromosome"/>
</dbReference>
<dbReference type="KEGG" id="dpd:Deipe_1858"/>
<dbReference type="STRING" id="937777.Deipe_1858"/>
<sequence length="31" mass="3345">MTINVHVGVPGPRAAVALSRFAWKRLEGCHA</sequence>
<name>L0A1P6_DEIPD</name>
<keyword evidence="2" id="KW-1185">Reference proteome</keyword>
<dbReference type="EMBL" id="CP003382">
    <property type="protein sequence ID" value="AFZ67374.1"/>
    <property type="molecule type" value="Genomic_DNA"/>
</dbReference>
<reference evidence="2" key="1">
    <citation type="submission" date="2012-03" db="EMBL/GenBank/DDBJ databases">
        <title>Complete sequence of chromosome of Deinococcus peraridilitoris DSM 19664.</title>
        <authorList>
            <person name="Lucas S."/>
            <person name="Copeland A."/>
            <person name="Lapidus A."/>
            <person name="Glavina del Rio T."/>
            <person name="Dalin E."/>
            <person name="Tice H."/>
            <person name="Bruce D."/>
            <person name="Goodwin L."/>
            <person name="Pitluck S."/>
            <person name="Peters L."/>
            <person name="Mikhailova N."/>
            <person name="Lu M."/>
            <person name="Kyrpides N."/>
            <person name="Mavromatis K."/>
            <person name="Ivanova N."/>
            <person name="Brettin T."/>
            <person name="Detter J.C."/>
            <person name="Han C."/>
            <person name="Larimer F."/>
            <person name="Land M."/>
            <person name="Hauser L."/>
            <person name="Markowitz V."/>
            <person name="Cheng J.-F."/>
            <person name="Hugenholtz P."/>
            <person name="Woyke T."/>
            <person name="Wu D."/>
            <person name="Pukall R."/>
            <person name="Steenblock K."/>
            <person name="Brambilla E."/>
            <person name="Klenk H.-P."/>
            <person name="Eisen J.A."/>
        </authorList>
    </citation>
    <scope>NUCLEOTIDE SEQUENCE [LARGE SCALE GENOMIC DNA]</scope>
    <source>
        <strain evidence="2">DSM 19664 / LMG 22246 / CIP 109416 / KR-200</strain>
    </source>
</reference>
<dbReference type="AlphaFoldDB" id="L0A1P6"/>
<evidence type="ECO:0000313" key="1">
    <source>
        <dbReference type="EMBL" id="AFZ67374.1"/>
    </source>
</evidence>
<accession>L0A1P6</accession>